<gene>
    <name evidence="2" type="ORF">CDV52_09280</name>
</gene>
<dbReference type="InterPro" id="IPR039366">
    <property type="entry name" value="Pilotin"/>
</dbReference>
<feature type="domain" description="DUF306" evidence="1">
    <location>
        <begin position="149"/>
        <end position="257"/>
    </location>
</feature>
<name>A0A212ARF3_9RHOB</name>
<proteinExistence type="predicted"/>
<dbReference type="InterPro" id="IPR053196">
    <property type="entry name" value="Lipoprotein_YbaY-like"/>
</dbReference>
<dbReference type="InterPro" id="IPR038670">
    <property type="entry name" value="HslJ-like_sf"/>
</dbReference>
<organism evidence="2 3">
    <name type="scientific">Haematobacter missouriensis</name>
    <dbReference type="NCBI Taxonomy" id="366616"/>
    <lineage>
        <taxon>Bacteria</taxon>
        <taxon>Pseudomonadati</taxon>
        <taxon>Pseudomonadota</taxon>
        <taxon>Alphaproteobacteria</taxon>
        <taxon>Rhodobacterales</taxon>
        <taxon>Paracoccaceae</taxon>
        <taxon>Haematobacter</taxon>
    </lineage>
</organism>
<accession>A0A212ARF3</accession>
<reference evidence="2 3" key="1">
    <citation type="submission" date="2016-11" db="EMBL/GenBank/DDBJ databases">
        <title>Comparison of Traditional DNA-DNA Hybridization with In Silico Genomic Analysis.</title>
        <authorList>
            <person name="Nicholson A.C."/>
            <person name="Sammons S."/>
            <person name="Humrighouse B.W."/>
            <person name="Graziano J."/>
            <person name="Lasker B."/>
            <person name="Whitney A.M."/>
            <person name="Mcquiston J.R."/>
        </authorList>
    </citation>
    <scope>NUCLEOTIDE SEQUENCE [LARGE SCALE GENOMIC DNA]</scope>
    <source>
        <strain evidence="2 3">H2381</strain>
    </source>
</reference>
<evidence type="ECO:0000259" key="1">
    <source>
        <dbReference type="Pfam" id="PF03724"/>
    </source>
</evidence>
<dbReference type="Proteomes" id="UP000196640">
    <property type="component" value="Unassembled WGS sequence"/>
</dbReference>
<dbReference type="Gene3D" id="2.40.128.270">
    <property type="match status" value="1"/>
</dbReference>
<dbReference type="AlphaFoldDB" id="A0A212ARF3"/>
<evidence type="ECO:0000313" key="2">
    <source>
        <dbReference type="EMBL" id="OWJ84071.1"/>
    </source>
</evidence>
<dbReference type="PANTHER" id="PTHR38013">
    <property type="entry name" value="GLYCOPROTEIN/POLYSACCHARIDE METABOLISM"/>
    <property type="match status" value="1"/>
</dbReference>
<dbReference type="STRING" id="366616.CG51_11105"/>
<dbReference type="OrthoDB" id="9809132at2"/>
<dbReference type="PANTHER" id="PTHR38013:SF1">
    <property type="entry name" value="GLYCOPROTEIN_POLYSACCHARIDE METABOLISM"/>
    <property type="match status" value="1"/>
</dbReference>
<comment type="caution">
    <text evidence="2">The sequence shown here is derived from an EMBL/GenBank/DDBJ whole genome shotgun (WGS) entry which is preliminary data.</text>
</comment>
<protein>
    <submittedName>
        <fullName evidence="2">Lipoprotein-related protein</fullName>
    </submittedName>
</protein>
<dbReference type="InterPro" id="IPR005184">
    <property type="entry name" value="DUF306_Meta_HslJ"/>
</dbReference>
<dbReference type="EMBL" id="NIPX01000010">
    <property type="protein sequence ID" value="OWJ84071.1"/>
    <property type="molecule type" value="Genomic_DNA"/>
</dbReference>
<dbReference type="Pfam" id="PF09619">
    <property type="entry name" value="YscW"/>
    <property type="match status" value="1"/>
</dbReference>
<dbReference type="Pfam" id="PF03724">
    <property type="entry name" value="META"/>
    <property type="match status" value="1"/>
</dbReference>
<sequence>MRLQRVPEMIRSRLPAFAILATAVMAGPLSAETLRGTVTYRERMALPPGAEVEVKLLDVSRADAPATILAETTLRPDHAAPFPFALEYDAAAIAQGHSYALQARITAGERLLFITTTRHPAFENPAGQAEIVVERVTTPAATPTTTPAATPTGTWRLESVGDQPAEEGVQAVIEIAADGTLSGSGGCNMITGKARIEGEHIDFGRIASTMMACPPLAIEQERALFHALAAARRWQSDPTGQVLVLLDEAGAGIAAFRATER</sequence>
<evidence type="ECO:0000313" key="3">
    <source>
        <dbReference type="Proteomes" id="UP000196640"/>
    </source>
</evidence>
<keyword evidence="2" id="KW-0449">Lipoprotein</keyword>